<reference evidence="3" key="1">
    <citation type="submission" date="2022-11" db="UniProtKB">
        <authorList>
            <consortium name="WormBaseParasite"/>
        </authorList>
    </citation>
    <scope>IDENTIFICATION</scope>
</reference>
<keyword evidence="2" id="KW-1185">Reference proteome</keyword>
<feature type="region of interest" description="Disordered" evidence="1">
    <location>
        <begin position="45"/>
        <end position="72"/>
    </location>
</feature>
<dbReference type="WBParaSite" id="nRc.2.0.1.t15838-RA">
    <property type="protein sequence ID" value="nRc.2.0.1.t15838-RA"/>
    <property type="gene ID" value="nRc.2.0.1.g15838"/>
</dbReference>
<sequence length="128" mass="14720">MERGKETLISGIRMSGIVWYPGAQVTSQRSRRFRHVTRVVLKGVSGESGRDGGRIRVGSGPGQEVRDQQLERNRTKREFSFRSVLSEVTVGRFLQNCNYSFRPKVDFQLSFDDPFPRKKQGSRNIDRL</sequence>
<evidence type="ECO:0000313" key="2">
    <source>
        <dbReference type="Proteomes" id="UP000887565"/>
    </source>
</evidence>
<evidence type="ECO:0000313" key="3">
    <source>
        <dbReference type="WBParaSite" id="nRc.2.0.1.t15838-RA"/>
    </source>
</evidence>
<protein>
    <submittedName>
        <fullName evidence="3">Uncharacterized protein</fullName>
    </submittedName>
</protein>
<name>A0A915INR4_ROMCU</name>
<proteinExistence type="predicted"/>
<dbReference type="AlphaFoldDB" id="A0A915INR4"/>
<accession>A0A915INR4</accession>
<organism evidence="2 3">
    <name type="scientific">Romanomermis culicivorax</name>
    <name type="common">Nematode worm</name>
    <dbReference type="NCBI Taxonomy" id="13658"/>
    <lineage>
        <taxon>Eukaryota</taxon>
        <taxon>Metazoa</taxon>
        <taxon>Ecdysozoa</taxon>
        <taxon>Nematoda</taxon>
        <taxon>Enoplea</taxon>
        <taxon>Dorylaimia</taxon>
        <taxon>Mermithida</taxon>
        <taxon>Mermithoidea</taxon>
        <taxon>Mermithidae</taxon>
        <taxon>Romanomermis</taxon>
    </lineage>
</organism>
<dbReference type="Proteomes" id="UP000887565">
    <property type="component" value="Unplaced"/>
</dbReference>
<evidence type="ECO:0000256" key="1">
    <source>
        <dbReference type="SAM" id="MobiDB-lite"/>
    </source>
</evidence>